<accession>A0ABX3VB38</accession>
<gene>
    <name evidence="1" type="ORF">AWB98_06865</name>
</gene>
<organism evidence="1 2">
    <name type="scientific">Mycolicibacterium conceptionense</name>
    <dbReference type="NCBI Taxonomy" id="451644"/>
    <lineage>
        <taxon>Bacteria</taxon>
        <taxon>Bacillati</taxon>
        <taxon>Actinomycetota</taxon>
        <taxon>Actinomycetes</taxon>
        <taxon>Mycobacteriales</taxon>
        <taxon>Mycobacteriaceae</taxon>
        <taxon>Mycolicibacterium</taxon>
    </lineage>
</organism>
<sequence>MVVAVIALLGVLAVVAKSVGGGKEKTVSDEQRAANAITAEWSTEFDVVCKDGSVGNAGAYTQPYKFAAFFQGLQDGSWYQVADQRSEEISEINVVACLTRKSDTEVKSGQCESTSWDKPITIDHYAVQYDIDLREARTGKYISNLGTVNGPAGECPSIAFFDWVPDKLYGEPDGEAVAEKLADFAG</sequence>
<dbReference type="GeneID" id="44295154"/>
<evidence type="ECO:0000313" key="2">
    <source>
        <dbReference type="Proteomes" id="UP000193811"/>
    </source>
</evidence>
<evidence type="ECO:0008006" key="3">
    <source>
        <dbReference type="Google" id="ProtNLM"/>
    </source>
</evidence>
<evidence type="ECO:0000313" key="1">
    <source>
        <dbReference type="EMBL" id="ORV29103.1"/>
    </source>
</evidence>
<reference evidence="1 2" key="1">
    <citation type="submission" date="2016-01" db="EMBL/GenBank/DDBJ databases">
        <title>The new phylogeny of the genus Mycobacterium.</title>
        <authorList>
            <person name="Tarcisio F."/>
            <person name="Conor M."/>
            <person name="Antonella G."/>
            <person name="Elisabetta G."/>
            <person name="Giulia F.S."/>
            <person name="Sara T."/>
            <person name="Anna F."/>
            <person name="Clotilde B."/>
            <person name="Roberto B."/>
            <person name="Veronica D.S."/>
            <person name="Fabio R."/>
            <person name="Monica P."/>
            <person name="Olivier J."/>
            <person name="Enrico T."/>
            <person name="Nicola S."/>
        </authorList>
    </citation>
    <scope>NUCLEOTIDE SEQUENCE [LARGE SCALE GENOMIC DNA]</scope>
    <source>
        <strain evidence="1 2">CCUG 50187</strain>
    </source>
</reference>
<keyword evidence="2" id="KW-1185">Reference proteome</keyword>
<dbReference type="EMBL" id="LQOP01000008">
    <property type="protein sequence ID" value="ORV29103.1"/>
    <property type="molecule type" value="Genomic_DNA"/>
</dbReference>
<comment type="caution">
    <text evidence="1">The sequence shown here is derived from an EMBL/GenBank/DDBJ whole genome shotgun (WGS) entry which is preliminary data.</text>
</comment>
<name>A0ABX3VB38_9MYCO</name>
<protein>
    <recommendedName>
        <fullName evidence="3">Secreted protein</fullName>
    </recommendedName>
</protein>
<proteinExistence type="predicted"/>
<dbReference type="Proteomes" id="UP000193811">
    <property type="component" value="Unassembled WGS sequence"/>
</dbReference>
<dbReference type="RefSeq" id="WP_019345593.1">
    <property type="nucleotide sequence ID" value="NZ_JACKVA010000016.1"/>
</dbReference>